<keyword evidence="2" id="KW-1185">Reference proteome</keyword>
<protein>
    <submittedName>
        <fullName evidence="1">Uncharacterized protein</fullName>
    </submittedName>
</protein>
<proteinExistence type="predicted"/>
<accession>A0ABN8J420</accession>
<feature type="non-terminal residue" evidence="1">
    <location>
        <position position="98"/>
    </location>
</feature>
<dbReference type="Proteomes" id="UP000837857">
    <property type="component" value="Chromosome 8"/>
</dbReference>
<reference evidence="1" key="1">
    <citation type="submission" date="2022-03" db="EMBL/GenBank/DDBJ databases">
        <authorList>
            <person name="Martin H S."/>
        </authorList>
    </citation>
    <scope>NUCLEOTIDE SEQUENCE</scope>
</reference>
<organism evidence="1 2">
    <name type="scientific">Iphiclides podalirius</name>
    <name type="common">scarce swallowtail</name>
    <dbReference type="NCBI Taxonomy" id="110791"/>
    <lineage>
        <taxon>Eukaryota</taxon>
        <taxon>Metazoa</taxon>
        <taxon>Ecdysozoa</taxon>
        <taxon>Arthropoda</taxon>
        <taxon>Hexapoda</taxon>
        <taxon>Insecta</taxon>
        <taxon>Pterygota</taxon>
        <taxon>Neoptera</taxon>
        <taxon>Endopterygota</taxon>
        <taxon>Lepidoptera</taxon>
        <taxon>Glossata</taxon>
        <taxon>Ditrysia</taxon>
        <taxon>Papilionoidea</taxon>
        <taxon>Papilionidae</taxon>
        <taxon>Papilioninae</taxon>
        <taxon>Iphiclides</taxon>
    </lineage>
</organism>
<sequence>MLTPDHQCATSAGQCVRIIKSACARSWLSSAKHLPLRVEVAVVPEVASSGDNLFSICVCFQEGLMQAAGRNLLQHDSHIVLNPPKWDEECDVIRPRVG</sequence>
<name>A0ABN8J420_9NEOP</name>
<gene>
    <name evidence="1" type="ORF">IPOD504_LOCUS16813</name>
</gene>
<dbReference type="EMBL" id="OW152820">
    <property type="protein sequence ID" value="CAH2075460.1"/>
    <property type="molecule type" value="Genomic_DNA"/>
</dbReference>
<evidence type="ECO:0000313" key="2">
    <source>
        <dbReference type="Proteomes" id="UP000837857"/>
    </source>
</evidence>
<evidence type="ECO:0000313" key="1">
    <source>
        <dbReference type="EMBL" id="CAH2075460.1"/>
    </source>
</evidence>